<dbReference type="PANTHER" id="PTHR21666:SF289">
    <property type="entry name" value="L-ALA--D-GLU ENDOPEPTIDASE"/>
    <property type="match status" value="1"/>
</dbReference>
<gene>
    <name evidence="6" type="ORF">KHX13_06500</name>
</gene>
<evidence type="ECO:0000256" key="4">
    <source>
        <dbReference type="SAM" id="Phobius"/>
    </source>
</evidence>
<keyword evidence="1" id="KW-0732">Signal</keyword>
<dbReference type="CDD" id="cd12797">
    <property type="entry name" value="M23_peptidase"/>
    <property type="match status" value="1"/>
</dbReference>
<dbReference type="Gene3D" id="2.70.70.10">
    <property type="entry name" value="Glucose Permease (Domain IIA)"/>
    <property type="match status" value="1"/>
</dbReference>
<dbReference type="PANTHER" id="PTHR21666">
    <property type="entry name" value="PEPTIDASE-RELATED"/>
    <property type="match status" value="1"/>
</dbReference>
<feature type="compositionally biased region" description="Basic and acidic residues" evidence="3">
    <location>
        <begin position="127"/>
        <end position="143"/>
    </location>
</feature>
<protein>
    <submittedName>
        <fullName evidence="6">M23 family metallopeptidase</fullName>
    </submittedName>
</protein>
<comment type="caution">
    <text evidence="6">The sequence shown here is derived from an EMBL/GenBank/DDBJ whole genome shotgun (WGS) entry which is preliminary data.</text>
</comment>
<feature type="region of interest" description="Disordered" evidence="3">
    <location>
        <begin position="127"/>
        <end position="152"/>
    </location>
</feature>
<proteinExistence type="predicted"/>
<evidence type="ECO:0000256" key="1">
    <source>
        <dbReference type="ARBA" id="ARBA00022729"/>
    </source>
</evidence>
<dbReference type="EMBL" id="JAGZCZ010000006">
    <property type="protein sequence ID" value="MBS5519962.1"/>
    <property type="molecule type" value="Genomic_DNA"/>
</dbReference>
<keyword evidence="4" id="KW-0812">Transmembrane</keyword>
<dbReference type="AlphaFoldDB" id="A0A943EL90"/>
<dbReference type="FunFam" id="2.70.70.10:FF:000006">
    <property type="entry name" value="M23 family peptidase"/>
    <property type="match status" value="1"/>
</dbReference>
<feature type="transmembrane region" description="Helical" evidence="4">
    <location>
        <begin position="46"/>
        <end position="68"/>
    </location>
</feature>
<dbReference type="Pfam" id="PF01551">
    <property type="entry name" value="Peptidase_M23"/>
    <property type="match status" value="1"/>
</dbReference>
<keyword evidence="2" id="KW-0175">Coiled coil</keyword>
<dbReference type="InterPro" id="IPR050570">
    <property type="entry name" value="Cell_wall_metabolism_enzyme"/>
</dbReference>
<accession>A0A943EL90</accession>
<evidence type="ECO:0000313" key="7">
    <source>
        <dbReference type="Proteomes" id="UP000754226"/>
    </source>
</evidence>
<organism evidence="6 7">
    <name type="scientific">Acidaminococcus intestini</name>
    <dbReference type="NCBI Taxonomy" id="187327"/>
    <lineage>
        <taxon>Bacteria</taxon>
        <taxon>Bacillati</taxon>
        <taxon>Bacillota</taxon>
        <taxon>Negativicutes</taxon>
        <taxon>Acidaminococcales</taxon>
        <taxon>Acidaminococcaceae</taxon>
        <taxon>Acidaminococcus</taxon>
    </lineage>
</organism>
<dbReference type="InterPro" id="IPR011055">
    <property type="entry name" value="Dup_hybrid_motif"/>
</dbReference>
<evidence type="ECO:0000259" key="5">
    <source>
        <dbReference type="Pfam" id="PF01551"/>
    </source>
</evidence>
<keyword evidence="4" id="KW-0472">Membrane</keyword>
<evidence type="ECO:0000256" key="2">
    <source>
        <dbReference type="SAM" id="Coils"/>
    </source>
</evidence>
<feature type="coiled-coil region" evidence="2">
    <location>
        <begin position="85"/>
        <end position="119"/>
    </location>
</feature>
<sequence>MMDKYALKEKGKQLMDKIPGWGAIQGSFTWQDRQGKRHQLSVGPKFVTLTALSAAFCVVALAVCAGLLSRAWAEQEELQHYRADYGVYTERLAKLMDNNEKLQRELSQVAKLEAAVREKLKADGVKISEESVDQKSQELDKGGKGGPSTDDQLQVLEVQDEINWKRLAYKKENLTNMLLALSSTGDGTFGWPLDGGEISSFYGLRADPFGGGSEYHSGLDIAADFGLPVKAAAAGTVTAAGLNGGYGRFISIDHGSGMSTAYGHMSALAVTVGQQVSRGQVIGYVGSSGYSTGPHLHFEVRENGQTENPLQFAVPPRTRS</sequence>
<feature type="domain" description="M23ase beta-sheet core" evidence="5">
    <location>
        <begin position="215"/>
        <end position="309"/>
    </location>
</feature>
<dbReference type="GO" id="GO:0004222">
    <property type="term" value="F:metalloendopeptidase activity"/>
    <property type="evidence" value="ECO:0007669"/>
    <property type="project" value="TreeGrafter"/>
</dbReference>
<evidence type="ECO:0000256" key="3">
    <source>
        <dbReference type="SAM" id="MobiDB-lite"/>
    </source>
</evidence>
<keyword evidence="4" id="KW-1133">Transmembrane helix</keyword>
<reference evidence="6" key="1">
    <citation type="submission" date="2021-02" db="EMBL/GenBank/DDBJ databases">
        <title>Infant gut strain persistence is associated with maternal origin, phylogeny, and functional potential including surface adhesion and iron acquisition.</title>
        <authorList>
            <person name="Lou Y.C."/>
        </authorList>
    </citation>
    <scope>NUCLEOTIDE SEQUENCE</scope>
    <source>
        <strain evidence="6">L3_106_000M1_dasL3_106_000M1_concoct_15</strain>
    </source>
</reference>
<name>A0A943EL90_9FIRM</name>
<dbReference type="SUPFAM" id="SSF51261">
    <property type="entry name" value="Duplicated hybrid motif"/>
    <property type="match status" value="1"/>
</dbReference>
<dbReference type="Proteomes" id="UP000754226">
    <property type="component" value="Unassembled WGS sequence"/>
</dbReference>
<dbReference type="InterPro" id="IPR016047">
    <property type="entry name" value="M23ase_b-sheet_dom"/>
</dbReference>
<evidence type="ECO:0000313" key="6">
    <source>
        <dbReference type="EMBL" id="MBS5519962.1"/>
    </source>
</evidence>